<dbReference type="OrthoDB" id="6383365at2"/>
<dbReference type="KEGG" id="chya:V22_43590"/>
<dbReference type="AlphaFoldDB" id="A0A517TFD2"/>
<dbReference type="EMBL" id="CP036316">
    <property type="protein sequence ID" value="QDT67086.1"/>
    <property type="molecule type" value="Genomic_DNA"/>
</dbReference>
<evidence type="ECO:0000256" key="2">
    <source>
        <dbReference type="ARBA" id="ARBA00023082"/>
    </source>
</evidence>
<dbReference type="NCBIfam" id="TIGR02937">
    <property type="entry name" value="sigma70-ECF"/>
    <property type="match status" value="1"/>
</dbReference>
<gene>
    <name evidence="6" type="ORF">V22_43590</name>
</gene>
<dbReference type="PANTHER" id="PTHR43133:SF51">
    <property type="entry name" value="RNA POLYMERASE SIGMA FACTOR"/>
    <property type="match status" value="1"/>
</dbReference>
<reference evidence="6 7" key="1">
    <citation type="submission" date="2019-02" db="EMBL/GenBank/DDBJ databases">
        <title>Deep-cultivation of Planctomycetes and their phenomic and genomic characterization uncovers novel biology.</title>
        <authorList>
            <person name="Wiegand S."/>
            <person name="Jogler M."/>
            <person name="Boedeker C."/>
            <person name="Pinto D."/>
            <person name="Vollmers J."/>
            <person name="Rivas-Marin E."/>
            <person name="Kohn T."/>
            <person name="Peeters S.H."/>
            <person name="Heuer A."/>
            <person name="Rast P."/>
            <person name="Oberbeckmann S."/>
            <person name="Bunk B."/>
            <person name="Jeske O."/>
            <person name="Meyerdierks A."/>
            <person name="Storesund J.E."/>
            <person name="Kallscheuer N."/>
            <person name="Luecker S."/>
            <person name="Lage O.M."/>
            <person name="Pohl T."/>
            <person name="Merkel B.J."/>
            <person name="Hornburger P."/>
            <person name="Mueller R.-W."/>
            <person name="Bruemmer F."/>
            <person name="Labrenz M."/>
            <person name="Spormann A.M."/>
            <person name="Op den Camp H."/>
            <person name="Overmann J."/>
            <person name="Amann R."/>
            <person name="Jetten M.S.M."/>
            <person name="Mascher T."/>
            <person name="Medema M.H."/>
            <person name="Devos D.P."/>
            <person name="Kaster A.-K."/>
            <person name="Ovreas L."/>
            <person name="Rohde M."/>
            <person name="Galperin M.Y."/>
            <person name="Jogler C."/>
        </authorList>
    </citation>
    <scope>NUCLEOTIDE SEQUENCE [LARGE SCALE GENOMIC DNA]</scope>
    <source>
        <strain evidence="6 7">V22</strain>
    </source>
</reference>
<keyword evidence="2" id="KW-0731">Sigma factor</keyword>
<sequence length="193" mass="22019">MSPIPRPFETHDTSGGGAHDSRRKSLFTNEFASSYWQVYAYVLTLVPQGNDADDVMQDVAVVLWEKFDEFEPGTSFGNWARAIAFRVARAFARKKTKSLGYGLDEDVLRQLAQVQSGTSELLELRQAYLNECLDRLSADDRNFVFACESKHGSVAELARQQKKPQRKLYHRLDRIRQRLAACVQHFLAKGDME</sequence>
<accession>A0A517TFD2</accession>
<evidence type="ECO:0000313" key="6">
    <source>
        <dbReference type="EMBL" id="QDT67086.1"/>
    </source>
</evidence>
<dbReference type="Gene3D" id="1.10.1740.10">
    <property type="match status" value="1"/>
</dbReference>
<keyword evidence="7" id="KW-1185">Reference proteome</keyword>
<dbReference type="SUPFAM" id="SSF88946">
    <property type="entry name" value="Sigma2 domain of RNA polymerase sigma factors"/>
    <property type="match status" value="1"/>
</dbReference>
<evidence type="ECO:0000256" key="1">
    <source>
        <dbReference type="ARBA" id="ARBA00023015"/>
    </source>
</evidence>
<dbReference type="RefSeq" id="WP_145266757.1">
    <property type="nucleotide sequence ID" value="NZ_CP036316.1"/>
</dbReference>
<keyword evidence="1" id="KW-0805">Transcription regulation</keyword>
<evidence type="ECO:0000256" key="3">
    <source>
        <dbReference type="ARBA" id="ARBA00023163"/>
    </source>
</evidence>
<dbReference type="Pfam" id="PF04542">
    <property type="entry name" value="Sigma70_r2"/>
    <property type="match status" value="1"/>
</dbReference>
<dbReference type="GO" id="GO:0006352">
    <property type="term" value="P:DNA-templated transcription initiation"/>
    <property type="evidence" value="ECO:0007669"/>
    <property type="project" value="InterPro"/>
</dbReference>
<dbReference type="InterPro" id="IPR007627">
    <property type="entry name" value="RNA_pol_sigma70_r2"/>
</dbReference>
<dbReference type="PANTHER" id="PTHR43133">
    <property type="entry name" value="RNA POLYMERASE ECF-TYPE SIGMA FACTO"/>
    <property type="match status" value="1"/>
</dbReference>
<protein>
    <submittedName>
        <fullName evidence="6">RNA polymerase sigma factor</fullName>
    </submittedName>
</protein>
<dbReference type="InterPro" id="IPR014284">
    <property type="entry name" value="RNA_pol_sigma-70_dom"/>
</dbReference>
<keyword evidence="3" id="KW-0804">Transcription</keyword>
<evidence type="ECO:0000313" key="7">
    <source>
        <dbReference type="Proteomes" id="UP000319976"/>
    </source>
</evidence>
<dbReference type="InterPro" id="IPR039425">
    <property type="entry name" value="RNA_pol_sigma-70-like"/>
</dbReference>
<feature type="domain" description="RNA polymerase sigma-70 region 2" evidence="5">
    <location>
        <begin position="37"/>
        <end position="96"/>
    </location>
</feature>
<feature type="region of interest" description="Disordered" evidence="4">
    <location>
        <begin position="1"/>
        <end position="22"/>
    </location>
</feature>
<name>A0A517TFD2_9PLAN</name>
<dbReference type="InterPro" id="IPR013325">
    <property type="entry name" value="RNA_pol_sigma_r2"/>
</dbReference>
<dbReference type="GO" id="GO:0016987">
    <property type="term" value="F:sigma factor activity"/>
    <property type="evidence" value="ECO:0007669"/>
    <property type="project" value="UniProtKB-KW"/>
</dbReference>
<dbReference type="Proteomes" id="UP000319976">
    <property type="component" value="Chromosome"/>
</dbReference>
<proteinExistence type="predicted"/>
<organism evidence="6 7">
    <name type="scientific">Calycomorphotria hydatis</name>
    <dbReference type="NCBI Taxonomy" id="2528027"/>
    <lineage>
        <taxon>Bacteria</taxon>
        <taxon>Pseudomonadati</taxon>
        <taxon>Planctomycetota</taxon>
        <taxon>Planctomycetia</taxon>
        <taxon>Planctomycetales</taxon>
        <taxon>Planctomycetaceae</taxon>
        <taxon>Calycomorphotria</taxon>
    </lineage>
</organism>
<evidence type="ECO:0000256" key="4">
    <source>
        <dbReference type="SAM" id="MobiDB-lite"/>
    </source>
</evidence>
<evidence type="ECO:0000259" key="5">
    <source>
        <dbReference type="Pfam" id="PF04542"/>
    </source>
</evidence>